<keyword evidence="1" id="KW-0812">Transmembrane</keyword>
<feature type="non-terminal residue" evidence="2">
    <location>
        <position position="1"/>
    </location>
</feature>
<sequence>GIALAWGYPMAAAGSAVLVLVNVLSINLAALAVLWYSGYRPGRWFETDTARAALVKRGAVLVVAIAVLSLFLGGVTYNSYEDATFEEVVREDVEGVLNASYPQTSLVSLELAGEEAAVLGHPDHVVVTVGVPPGDVPTGLAAEFDEVVSERTNRDVTVEVRYVVVENTRLAGNATSGANVT</sequence>
<dbReference type="AlphaFoldDB" id="A0ABD5S5X0"/>
<evidence type="ECO:0000313" key="3">
    <source>
        <dbReference type="Proteomes" id="UP001596328"/>
    </source>
</evidence>
<comment type="caution">
    <text evidence="2">The sequence shown here is derived from an EMBL/GenBank/DDBJ whole genome shotgun (WGS) entry which is preliminary data.</text>
</comment>
<feature type="transmembrane region" description="Helical" evidence="1">
    <location>
        <begin position="58"/>
        <end position="77"/>
    </location>
</feature>
<keyword evidence="1" id="KW-0472">Membrane</keyword>
<dbReference type="PANTHER" id="PTHR20992">
    <property type="entry name" value="AT15442P-RELATED"/>
    <property type="match status" value="1"/>
</dbReference>
<gene>
    <name evidence="2" type="ORF">ACFQE1_21540</name>
</gene>
<reference evidence="2 3" key="1">
    <citation type="journal article" date="2019" name="Int. J. Syst. Evol. Microbiol.">
        <title>The Global Catalogue of Microorganisms (GCM) 10K type strain sequencing project: providing services to taxonomists for standard genome sequencing and annotation.</title>
        <authorList>
            <consortium name="The Broad Institute Genomics Platform"/>
            <consortium name="The Broad Institute Genome Sequencing Center for Infectious Disease"/>
            <person name="Wu L."/>
            <person name="Ma J."/>
        </authorList>
    </citation>
    <scope>NUCLEOTIDE SEQUENCE [LARGE SCALE GENOMIC DNA]</scope>
    <source>
        <strain evidence="2 3">NBRC 111368</strain>
    </source>
</reference>
<feature type="non-terminal residue" evidence="2">
    <location>
        <position position="181"/>
    </location>
</feature>
<dbReference type="InterPro" id="IPR005240">
    <property type="entry name" value="DUF389"/>
</dbReference>
<organism evidence="2 3">
    <name type="scientific">Halobium palmae</name>
    <dbReference type="NCBI Taxonomy" id="1776492"/>
    <lineage>
        <taxon>Archaea</taxon>
        <taxon>Methanobacteriati</taxon>
        <taxon>Methanobacteriota</taxon>
        <taxon>Stenosarchaea group</taxon>
        <taxon>Halobacteria</taxon>
        <taxon>Halobacteriales</taxon>
        <taxon>Haloferacaceae</taxon>
        <taxon>Halobium</taxon>
    </lineage>
</organism>
<name>A0ABD5S5X0_9EURY</name>
<evidence type="ECO:0000256" key="1">
    <source>
        <dbReference type="SAM" id="Phobius"/>
    </source>
</evidence>
<accession>A0ABD5S5X0</accession>
<proteinExistence type="predicted"/>
<dbReference type="Proteomes" id="UP001596328">
    <property type="component" value="Unassembled WGS sequence"/>
</dbReference>
<keyword evidence="3" id="KW-1185">Reference proteome</keyword>
<feature type="transmembrane region" description="Helical" evidence="1">
    <location>
        <begin position="12"/>
        <end position="37"/>
    </location>
</feature>
<keyword evidence="1" id="KW-1133">Transmembrane helix</keyword>
<dbReference type="PANTHER" id="PTHR20992:SF9">
    <property type="entry name" value="AT15442P-RELATED"/>
    <property type="match status" value="1"/>
</dbReference>
<protein>
    <submittedName>
        <fullName evidence="2">TIGR00341 family protein</fullName>
    </submittedName>
</protein>
<dbReference type="EMBL" id="JBHSWU010001506">
    <property type="protein sequence ID" value="MFC6726911.1"/>
    <property type="molecule type" value="Genomic_DNA"/>
</dbReference>
<evidence type="ECO:0000313" key="2">
    <source>
        <dbReference type="EMBL" id="MFC6726911.1"/>
    </source>
</evidence>